<reference evidence="3 4" key="1">
    <citation type="submission" date="2017-05" db="EMBL/GenBank/DDBJ databases">
        <authorList>
            <person name="Varghese N."/>
            <person name="Submissions S."/>
        </authorList>
    </citation>
    <scope>NUCLEOTIDE SEQUENCE [LARGE SCALE GENOMIC DNA]</scope>
    <source>
        <strain evidence="3 4">DSM 26001</strain>
    </source>
</reference>
<evidence type="ECO:0000259" key="2">
    <source>
        <dbReference type="PROSITE" id="PS51352"/>
    </source>
</evidence>
<keyword evidence="1" id="KW-0732">Signal</keyword>
<dbReference type="RefSeq" id="WP_283442748.1">
    <property type="nucleotide sequence ID" value="NZ_FXUL01000009.1"/>
</dbReference>
<name>A0ABY1Q8W2_9BURK</name>
<sequence length="159" mass="16909">MKRAAFCLAAALLAPLAGAADTAIKSFGPDSFAQIAAGARGKPQVVMVWSLDCSYCEPSFEALKQAQRRGAKVVTIATDPADDAEATALIGRKLAKSGLQAETWAFGPAPADQLRHAIDPKWRGEMPRSYWFDGSGQVRAYSGVITAERVAAMLPDRAK</sequence>
<protein>
    <recommendedName>
        <fullName evidence="2">Thioredoxin domain-containing protein</fullName>
    </recommendedName>
</protein>
<dbReference type="PROSITE" id="PS51352">
    <property type="entry name" value="THIOREDOXIN_2"/>
    <property type="match status" value="1"/>
</dbReference>
<feature type="chain" id="PRO_5046287967" description="Thioredoxin domain-containing protein" evidence="1">
    <location>
        <begin position="20"/>
        <end position="159"/>
    </location>
</feature>
<feature type="domain" description="Thioredoxin" evidence="2">
    <location>
        <begin position="8"/>
        <end position="159"/>
    </location>
</feature>
<proteinExistence type="predicted"/>
<organism evidence="3 4">
    <name type="scientific">Noviherbaspirillum suwonense</name>
    <dbReference type="NCBI Taxonomy" id="1224511"/>
    <lineage>
        <taxon>Bacteria</taxon>
        <taxon>Pseudomonadati</taxon>
        <taxon>Pseudomonadota</taxon>
        <taxon>Betaproteobacteria</taxon>
        <taxon>Burkholderiales</taxon>
        <taxon>Oxalobacteraceae</taxon>
        <taxon>Noviherbaspirillum</taxon>
    </lineage>
</organism>
<gene>
    <name evidence="3" type="ORF">SAMN06295970_10972</name>
</gene>
<accession>A0ABY1Q8W2</accession>
<evidence type="ECO:0000313" key="4">
    <source>
        <dbReference type="Proteomes" id="UP001158049"/>
    </source>
</evidence>
<dbReference type="EMBL" id="FXUL01000009">
    <property type="protein sequence ID" value="SMP63448.1"/>
    <property type="molecule type" value="Genomic_DNA"/>
</dbReference>
<dbReference type="SUPFAM" id="SSF52833">
    <property type="entry name" value="Thioredoxin-like"/>
    <property type="match status" value="1"/>
</dbReference>
<comment type="caution">
    <text evidence="3">The sequence shown here is derived from an EMBL/GenBank/DDBJ whole genome shotgun (WGS) entry which is preliminary data.</text>
</comment>
<feature type="signal peptide" evidence="1">
    <location>
        <begin position="1"/>
        <end position="19"/>
    </location>
</feature>
<dbReference type="InterPro" id="IPR036249">
    <property type="entry name" value="Thioredoxin-like_sf"/>
</dbReference>
<dbReference type="InterPro" id="IPR013766">
    <property type="entry name" value="Thioredoxin_domain"/>
</dbReference>
<evidence type="ECO:0000256" key="1">
    <source>
        <dbReference type="SAM" id="SignalP"/>
    </source>
</evidence>
<evidence type="ECO:0000313" key="3">
    <source>
        <dbReference type="EMBL" id="SMP63448.1"/>
    </source>
</evidence>
<dbReference type="Proteomes" id="UP001158049">
    <property type="component" value="Unassembled WGS sequence"/>
</dbReference>
<keyword evidence="4" id="KW-1185">Reference proteome</keyword>
<dbReference type="Gene3D" id="3.40.30.10">
    <property type="entry name" value="Glutaredoxin"/>
    <property type="match status" value="1"/>
</dbReference>